<name>A0A645JM15_9ZZZZ</name>
<accession>A0A645JM15</accession>
<comment type="caution">
    <text evidence="2">The sequence shown here is derived from an EMBL/GenBank/DDBJ whole genome shotgun (WGS) entry which is preliminary data.</text>
</comment>
<evidence type="ECO:0000313" key="2">
    <source>
        <dbReference type="EMBL" id="MPN61364.1"/>
    </source>
</evidence>
<evidence type="ECO:0000256" key="1">
    <source>
        <dbReference type="SAM" id="MobiDB-lite"/>
    </source>
</evidence>
<dbReference type="AlphaFoldDB" id="A0A645JM15"/>
<proteinExistence type="predicted"/>
<organism evidence="2">
    <name type="scientific">bioreactor metagenome</name>
    <dbReference type="NCBI Taxonomy" id="1076179"/>
    <lineage>
        <taxon>unclassified sequences</taxon>
        <taxon>metagenomes</taxon>
        <taxon>ecological metagenomes</taxon>
    </lineage>
</organism>
<sequence length="114" mass="13185">MAYDAVLSGAALLTLKEWGDWEYNVRHVFESRYVSKKCDSKNIIEQLEQITYSNEMRSKTEKKPSSPLPTPELRKNKGEGSWLSQAMTKSHHLEPIFSQGTKNILKTLRQREKS</sequence>
<protein>
    <submittedName>
        <fullName evidence="2">Uncharacterized protein</fullName>
    </submittedName>
</protein>
<dbReference type="EMBL" id="VSSQ01137877">
    <property type="protein sequence ID" value="MPN61364.1"/>
    <property type="molecule type" value="Genomic_DNA"/>
</dbReference>
<reference evidence="2" key="1">
    <citation type="submission" date="2019-08" db="EMBL/GenBank/DDBJ databases">
        <authorList>
            <person name="Kucharzyk K."/>
            <person name="Murdoch R.W."/>
            <person name="Higgins S."/>
            <person name="Loffler F."/>
        </authorList>
    </citation>
    <scope>NUCLEOTIDE SEQUENCE</scope>
</reference>
<feature type="region of interest" description="Disordered" evidence="1">
    <location>
        <begin position="54"/>
        <end position="80"/>
    </location>
</feature>
<gene>
    <name evidence="2" type="ORF">SDC9_209100</name>
</gene>